<dbReference type="InterPro" id="IPR000515">
    <property type="entry name" value="MetI-like"/>
</dbReference>
<keyword evidence="4 7" id="KW-0812">Transmembrane</keyword>
<comment type="subcellular location">
    <subcellularLocation>
        <location evidence="1 7">Cell membrane</location>
        <topology evidence="1 7">Multi-pass membrane protein</topology>
    </subcellularLocation>
</comment>
<dbReference type="Gene3D" id="1.10.3720.10">
    <property type="entry name" value="MetI-like"/>
    <property type="match status" value="1"/>
</dbReference>
<evidence type="ECO:0000259" key="8">
    <source>
        <dbReference type="PROSITE" id="PS50928"/>
    </source>
</evidence>
<feature type="transmembrane region" description="Helical" evidence="7">
    <location>
        <begin position="283"/>
        <end position="309"/>
    </location>
</feature>
<dbReference type="Pfam" id="PF00528">
    <property type="entry name" value="BPD_transp_1"/>
    <property type="match status" value="1"/>
</dbReference>
<keyword evidence="3" id="KW-1003">Cell membrane</keyword>
<evidence type="ECO:0000313" key="9">
    <source>
        <dbReference type="EMBL" id="RLP77402.1"/>
    </source>
</evidence>
<evidence type="ECO:0000256" key="3">
    <source>
        <dbReference type="ARBA" id="ARBA00022475"/>
    </source>
</evidence>
<gene>
    <name evidence="9" type="ORF">D9V32_02845</name>
</gene>
<evidence type="ECO:0000256" key="2">
    <source>
        <dbReference type="ARBA" id="ARBA00022448"/>
    </source>
</evidence>
<dbReference type="AlphaFoldDB" id="A0A3L7ADE3"/>
<comment type="caution">
    <text evidence="9">The sequence shown here is derived from an EMBL/GenBank/DDBJ whole genome shotgun (WGS) entry which is preliminary data.</text>
</comment>
<proteinExistence type="inferred from homology"/>
<dbReference type="GO" id="GO:0005886">
    <property type="term" value="C:plasma membrane"/>
    <property type="evidence" value="ECO:0007669"/>
    <property type="project" value="UniProtKB-SubCell"/>
</dbReference>
<name>A0A3L7ADE3_9MICO</name>
<feature type="domain" description="ABC transmembrane type-1" evidence="8">
    <location>
        <begin position="151"/>
        <end position="352"/>
    </location>
</feature>
<dbReference type="CDD" id="cd06261">
    <property type="entry name" value="TM_PBP2"/>
    <property type="match status" value="1"/>
</dbReference>
<feature type="transmembrane region" description="Helical" evidence="7">
    <location>
        <begin position="65"/>
        <end position="85"/>
    </location>
</feature>
<evidence type="ECO:0000256" key="4">
    <source>
        <dbReference type="ARBA" id="ARBA00022692"/>
    </source>
</evidence>
<feature type="transmembrane region" description="Helical" evidence="7">
    <location>
        <begin position="229"/>
        <end position="247"/>
    </location>
</feature>
<organism evidence="9 10">
    <name type="scientific">Mycetocola tolaasinivorans</name>
    <dbReference type="NCBI Taxonomy" id="76635"/>
    <lineage>
        <taxon>Bacteria</taxon>
        <taxon>Bacillati</taxon>
        <taxon>Actinomycetota</taxon>
        <taxon>Actinomycetes</taxon>
        <taxon>Micrococcales</taxon>
        <taxon>Microbacteriaceae</taxon>
        <taxon>Mycetocola</taxon>
    </lineage>
</organism>
<dbReference type="OrthoDB" id="3543764at2"/>
<dbReference type="PANTHER" id="PTHR43163:SF6">
    <property type="entry name" value="DIPEPTIDE TRANSPORT SYSTEM PERMEASE PROTEIN DPPB-RELATED"/>
    <property type="match status" value="1"/>
</dbReference>
<keyword evidence="6 7" id="KW-0472">Membrane</keyword>
<dbReference type="InterPro" id="IPR045621">
    <property type="entry name" value="BPD_transp_1_N"/>
</dbReference>
<feature type="transmembrane region" description="Helical" evidence="7">
    <location>
        <begin position="329"/>
        <end position="355"/>
    </location>
</feature>
<keyword evidence="2 7" id="KW-0813">Transport</keyword>
<keyword evidence="10" id="KW-1185">Reference proteome</keyword>
<dbReference type="Pfam" id="PF19300">
    <property type="entry name" value="BPD_transp_1_N"/>
    <property type="match status" value="1"/>
</dbReference>
<reference evidence="9 10" key="1">
    <citation type="submission" date="2018-10" db="EMBL/GenBank/DDBJ databases">
        <authorList>
            <person name="Li J."/>
        </authorList>
    </citation>
    <scope>NUCLEOTIDE SEQUENCE [LARGE SCALE GENOMIC DNA]</scope>
    <source>
        <strain evidence="9 10">IF 016277</strain>
    </source>
</reference>
<dbReference type="EMBL" id="RCUX01000002">
    <property type="protein sequence ID" value="RLP77402.1"/>
    <property type="molecule type" value="Genomic_DNA"/>
</dbReference>
<accession>A0A3L7ADE3</accession>
<sequence length="362" mass="39643">MRAANQICNTPQAAHLCGVFARSRHPESCYRPVTGRDVLETIRQHYVYNTSVRKALMARYVLRRLIQAVVTLAIVVSLTFVFGRLSGSPAAILLTENAPQSQIDALNHRLGFDLPIWQQYLNYMGGVLHGDFGDSYRQPGVPSMQLVFERIPASFQLGFAGLAVGLLLALIAAVSIHLTGRRSLRTVFLGFGSLRQAIPDFFFGLLLVLVFSVWLGALPSLGNADWRAMIMPVLTIATGQFVVYTRLMDNALSEQSVSDYTRTAYARGERHSTVVLTETLPNALLPVLTVAGINLGTFLGGLVIVENVFAWPGLGQLMLGAVYSRDFPVVQSALIIIAVIFVVANLLVDLIYGLVDPRVRLS</sequence>
<dbReference type="Proteomes" id="UP000272503">
    <property type="component" value="Unassembled WGS sequence"/>
</dbReference>
<dbReference type="PANTHER" id="PTHR43163">
    <property type="entry name" value="DIPEPTIDE TRANSPORT SYSTEM PERMEASE PROTEIN DPPB-RELATED"/>
    <property type="match status" value="1"/>
</dbReference>
<dbReference type="SUPFAM" id="SSF161098">
    <property type="entry name" value="MetI-like"/>
    <property type="match status" value="1"/>
</dbReference>
<dbReference type="GO" id="GO:0055085">
    <property type="term" value="P:transmembrane transport"/>
    <property type="evidence" value="ECO:0007669"/>
    <property type="project" value="InterPro"/>
</dbReference>
<keyword evidence="5 7" id="KW-1133">Transmembrane helix</keyword>
<dbReference type="PROSITE" id="PS50928">
    <property type="entry name" value="ABC_TM1"/>
    <property type="match status" value="1"/>
</dbReference>
<evidence type="ECO:0000256" key="5">
    <source>
        <dbReference type="ARBA" id="ARBA00022989"/>
    </source>
</evidence>
<feature type="transmembrane region" description="Helical" evidence="7">
    <location>
        <begin position="153"/>
        <end position="176"/>
    </location>
</feature>
<protein>
    <submittedName>
        <fullName evidence="9">ABC transporter permease</fullName>
    </submittedName>
</protein>
<dbReference type="InterPro" id="IPR035906">
    <property type="entry name" value="MetI-like_sf"/>
</dbReference>
<evidence type="ECO:0000256" key="1">
    <source>
        <dbReference type="ARBA" id="ARBA00004651"/>
    </source>
</evidence>
<evidence type="ECO:0000313" key="10">
    <source>
        <dbReference type="Proteomes" id="UP000272503"/>
    </source>
</evidence>
<evidence type="ECO:0000256" key="7">
    <source>
        <dbReference type="RuleBase" id="RU363032"/>
    </source>
</evidence>
<comment type="similarity">
    <text evidence="7">Belongs to the binding-protein-dependent transport system permease family.</text>
</comment>
<feature type="transmembrane region" description="Helical" evidence="7">
    <location>
        <begin position="197"/>
        <end position="217"/>
    </location>
</feature>
<evidence type="ECO:0000256" key="6">
    <source>
        <dbReference type="ARBA" id="ARBA00023136"/>
    </source>
</evidence>